<sequence>MSFGGRIYAQLNPGIQLQASFNVIQSPQEGVTMLFEPRLCCPRNTVQPLPQDLDFGSLVSPSSVINSASTTVAIVNLAQASQPVFASRFSTFVPSTSRKIRTGSGSTYLAVERK</sequence>
<reference evidence="1" key="1">
    <citation type="submission" date="2023-03" db="EMBL/GenBank/DDBJ databases">
        <title>Massive genome expansion in bonnet fungi (Mycena s.s.) driven by repeated elements and novel gene families across ecological guilds.</title>
        <authorList>
            <consortium name="Lawrence Berkeley National Laboratory"/>
            <person name="Harder C.B."/>
            <person name="Miyauchi S."/>
            <person name="Viragh M."/>
            <person name="Kuo A."/>
            <person name="Thoen E."/>
            <person name="Andreopoulos B."/>
            <person name="Lu D."/>
            <person name="Skrede I."/>
            <person name="Drula E."/>
            <person name="Henrissat B."/>
            <person name="Morin E."/>
            <person name="Kohler A."/>
            <person name="Barry K."/>
            <person name="LaButti K."/>
            <person name="Morin E."/>
            <person name="Salamov A."/>
            <person name="Lipzen A."/>
            <person name="Mereny Z."/>
            <person name="Hegedus B."/>
            <person name="Baldrian P."/>
            <person name="Stursova M."/>
            <person name="Weitz H."/>
            <person name="Taylor A."/>
            <person name="Grigoriev I.V."/>
            <person name="Nagy L.G."/>
            <person name="Martin F."/>
            <person name="Kauserud H."/>
        </authorList>
    </citation>
    <scope>NUCLEOTIDE SEQUENCE</scope>
    <source>
        <strain evidence="1">CBHHK200</strain>
    </source>
</reference>
<protein>
    <submittedName>
        <fullName evidence="1">Uncharacterized protein</fullName>
    </submittedName>
</protein>
<dbReference type="EMBL" id="JARJCM010000354">
    <property type="protein sequence ID" value="KAJ7018135.1"/>
    <property type="molecule type" value="Genomic_DNA"/>
</dbReference>
<accession>A0AAD6RZE5</accession>
<dbReference type="AlphaFoldDB" id="A0AAD6RZE5"/>
<organism evidence="1 2">
    <name type="scientific">Mycena alexandri</name>
    <dbReference type="NCBI Taxonomy" id="1745969"/>
    <lineage>
        <taxon>Eukaryota</taxon>
        <taxon>Fungi</taxon>
        <taxon>Dikarya</taxon>
        <taxon>Basidiomycota</taxon>
        <taxon>Agaricomycotina</taxon>
        <taxon>Agaricomycetes</taxon>
        <taxon>Agaricomycetidae</taxon>
        <taxon>Agaricales</taxon>
        <taxon>Marasmiineae</taxon>
        <taxon>Mycenaceae</taxon>
        <taxon>Mycena</taxon>
    </lineage>
</organism>
<keyword evidence="2" id="KW-1185">Reference proteome</keyword>
<evidence type="ECO:0000313" key="2">
    <source>
        <dbReference type="Proteomes" id="UP001218188"/>
    </source>
</evidence>
<dbReference type="Proteomes" id="UP001218188">
    <property type="component" value="Unassembled WGS sequence"/>
</dbReference>
<gene>
    <name evidence="1" type="ORF">C8F04DRAFT_1199315</name>
</gene>
<evidence type="ECO:0000313" key="1">
    <source>
        <dbReference type="EMBL" id="KAJ7018135.1"/>
    </source>
</evidence>
<comment type="caution">
    <text evidence="1">The sequence shown here is derived from an EMBL/GenBank/DDBJ whole genome shotgun (WGS) entry which is preliminary data.</text>
</comment>
<name>A0AAD6RZE5_9AGAR</name>
<proteinExistence type="predicted"/>